<sequence>MAKPRMKFFKSLKPNFKINHFSSSQKPQLDNVGPMASLLKTRSVIRFKGPDTIKFLQGLLTNDVRRFTESTRDYAPNLSTRSLYTAMFLYDMFLYNPPRPDEKLGPSGSGSRPGPEPDEVELFADIDCSVLDELLETLKKYRLRSKVDIENVGESFSYWQLYGVDLHERQGNSIGWKWHKDPRLDCLGFRGIFPSNTTRKFSSPNNGFL</sequence>
<dbReference type="SUPFAM" id="SSF103025">
    <property type="entry name" value="Folate-binding domain"/>
    <property type="match status" value="1"/>
</dbReference>
<dbReference type="EMBL" id="NBSK02000003">
    <property type="protein sequence ID" value="KAJ0218429.1"/>
    <property type="molecule type" value="Genomic_DNA"/>
</dbReference>
<dbReference type="Gene3D" id="3.30.1360.120">
    <property type="entry name" value="Probable tRNA modification gtpase trme, domain 1"/>
    <property type="match status" value="1"/>
</dbReference>
<evidence type="ECO:0000313" key="1">
    <source>
        <dbReference type="EMBL" id="KAJ0218429.1"/>
    </source>
</evidence>
<proteinExistence type="predicted"/>
<dbReference type="GO" id="GO:0016226">
    <property type="term" value="P:iron-sulfur cluster assembly"/>
    <property type="evidence" value="ECO:0000318"/>
    <property type="project" value="GO_Central"/>
</dbReference>
<name>A0A9R1W790_LACSA</name>
<keyword evidence="2" id="KW-1185">Reference proteome</keyword>
<dbReference type="PANTHER" id="PTHR22602:SF0">
    <property type="entry name" value="TRANSFERASE CAF17, MITOCHONDRIAL-RELATED"/>
    <property type="match status" value="1"/>
</dbReference>
<dbReference type="InterPro" id="IPR027266">
    <property type="entry name" value="TrmE/GcvT-like"/>
</dbReference>
<evidence type="ECO:0000313" key="2">
    <source>
        <dbReference type="Proteomes" id="UP000235145"/>
    </source>
</evidence>
<dbReference type="AlphaFoldDB" id="A0A9R1W790"/>
<dbReference type="InterPro" id="IPR045179">
    <property type="entry name" value="YgfZ/GcvT"/>
</dbReference>
<accession>A0A9R1W790</accession>
<organism evidence="1 2">
    <name type="scientific">Lactuca sativa</name>
    <name type="common">Garden lettuce</name>
    <dbReference type="NCBI Taxonomy" id="4236"/>
    <lineage>
        <taxon>Eukaryota</taxon>
        <taxon>Viridiplantae</taxon>
        <taxon>Streptophyta</taxon>
        <taxon>Embryophyta</taxon>
        <taxon>Tracheophyta</taxon>
        <taxon>Spermatophyta</taxon>
        <taxon>Magnoliopsida</taxon>
        <taxon>eudicotyledons</taxon>
        <taxon>Gunneridae</taxon>
        <taxon>Pentapetalae</taxon>
        <taxon>asterids</taxon>
        <taxon>campanulids</taxon>
        <taxon>Asterales</taxon>
        <taxon>Asteraceae</taxon>
        <taxon>Cichorioideae</taxon>
        <taxon>Cichorieae</taxon>
        <taxon>Lactucinae</taxon>
        <taxon>Lactuca</taxon>
    </lineage>
</organism>
<dbReference type="Proteomes" id="UP000235145">
    <property type="component" value="Unassembled WGS sequence"/>
</dbReference>
<dbReference type="GO" id="GO:0005759">
    <property type="term" value="C:mitochondrial matrix"/>
    <property type="evidence" value="ECO:0000318"/>
    <property type="project" value="GO_Central"/>
</dbReference>
<reference evidence="1 2" key="1">
    <citation type="journal article" date="2017" name="Nat. Commun.">
        <title>Genome assembly with in vitro proximity ligation data and whole-genome triplication in lettuce.</title>
        <authorList>
            <person name="Reyes-Chin-Wo S."/>
            <person name="Wang Z."/>
            <person name="Yang X."/>
            <person name="Kozik A."/>
            <person name="Arikit S."/>
            <person name="Song C."/>
            <person name="Xia L."/>
            <person name="Froenicke L."/>
            <person name="Lavelle D.O."/>
            <person name="Truco M.J."/>
            <person name="Xia R."/>
            <person name="Zhu S."/>
            <person name="Xu C."/>
            <person name="Xu H."/>
            <person name="Xu X."/>
            <person name="Cox K."/>
            <person name="Korf I."/>
            <person name="Meyers B.C."/>
            <person name="Michelmore R.W."/>
        </authorList>
    </citation>
    <scope>NUCLEOTIDE SEQUENCE [LARGE SCALE GENOMIC DNA]</scope>
    <source>
        <strain evidence="2">cv. Salinas</strain>
        <tissue evidence="1">Seedlings</tissue>
    </source>
</reference>
<gene>
    <name evidence="1" type="ORF">LSAT_V11C300131350</name>
</gene>
<protein>
    <submittedName>
        <fullName evidence="1">Uncharacterized protein</fullName>
    </submittedName>
</protein>
<dbReference type="PANTHER" id="PTHR22602">
    <property type="entry name" value="TRANSFERASE CAF17, MITOCHONDRIAL-RELATED"/>
    <property type="match status" value="1"/>
</dbReference>
<comment type="caution">
    <text evidence="1">The sequence shown here is derived from an EMBL/GenBank/DDBJ whole genome shotgun (WGS) entry which is preliminary data.</text>
</comment>